<dbReference type="Gene3D" id="3.40.47.10">
    <property type="match status" value="1"/>
</dbReference>
<dbReference type="Pfam" id="PF14765">
    <property type="entry name" value="PS-DH"/>
    <property type="match status" value="1"/>
</dbReference>
<dbReference type="InterPro" id="IPR013154">
    <property type="entry name" value="ADH-like_N"/>
</dbReference>
<evidence type="ECO:0000259" key="14">
    <source>
        <dbReference type="PROSITE" id="PS52019"/>
    </source>
</evidence>
<dbReference type="Pfam" id="PF00550">
    <property type="entry name" value="PP-binding"/>
    <property type="match status" value="2"/>
</dbReference>
<dbReference type="FunFam" id="3.40.50.12780:FF:000013">
    <property type="entry name" value="Long-chain-fatty-acid--AMP ligase FadD32"/>
    <property type="match status" value="1"/>
</dbReference>
<dbReference type="GO" id="GO:0004315">
    <property type="term" value="F:3-oxoacyl-[acyl-carrier-protein] synthase activity"/>
    <property type="evidence" value="ECO:0007669"/>
    <property type="project" value="InterPro"/>
</dbReference>
<evidence type="ECO:0000256" key="10">
    <source>
        <dbReference type="ARBA" id="ARBA00023315"/>
    </source>
</evidence>
<dbReference type="KEGG" id="mmi:MMAR_3099"/>
<dbReference type="SMART" id="SM00827">
    <property type="entry name" value="PKS_AT"/>
    <property type="match status" value="1"/>
</dbReference>
<keyword evidence="9" id="KW-0511">Multifunctional enzyme</keyword>
<dbReference type="InterPro" id="IPR049552">
    <property type="entry name" value="PKS_DH_N"/>
</dbReference>
<dbReference type="FunFam" id="3.40.50.720:FF:000209">
    <property type="entry name" value="Polyketide synthase Pks12"/>
    <property type="match status" value="1"/>
</dbReference>
<dbReference type="Pfam" id="PF21089">
    <property type="entry name" value="PKS_DH_N"/>
    <property type="match status" value="1"/>
</dbReference>
<protein>
    <submittedName>
        <fullName evidence="15">Polyketide synthase and peptide synthetase</fullName>
    </submittedName>
</protein>
<dbReference type="InterPro" id="IPR000873">
    <property type="entry name" value="AMP-dep_synth/lig_dom"/>
</dbReference>
<dbReference type="Pfam" id="PF08659">
    <property type="entry name" value="KR"/>
    <property type="match status" value="1"/>
</dbReference>
<dbReference type="InterPro" id="IPR057326">
    <property type="entry name" value="KR_dom"/>
</dbReference>
<dbReference type="PROSITE" id="PS00455">
    <property type="entry name" value="AMP_BINDING"/>
    <property type="match status" value="1"/>
</dbReference>
<dbReference type="Gene3D" id="3.40.366.10">
    <property type="entry name" value="Malonyl-Coenzyme A Acyl Carrier Protein, domain 2"/>
    <property type="match status" value="1"/>
</dbReference>
<dbReference type="SMART" id="SM01294">
    <property type="entry name" value="PKS_PP_betabranch"/>
    <property type="match status" value="1"/>
</dbReference>
<dbReference type="SMART" id="SM00829">
    <property type="entry name" value="PKS_ER"/>
    <property type="match status" value="1"/>
</dbReference>
<dbReference type="InterPro" id="IPR011032">
    <property type="entry name" value="GroES-like_sf"/>
</dbReference>
<dbReference type="CDD" id="cd05931">
    <property type="entry name" value="FAAL"/>
    <property type="match status" value="1"/>
</dbReference>
<dbReference type="Pfam" id="PF00698">
    <property type="entry name" value="Acyl_transf_1"/>
    <property type="match status" value="1"/>
</dbReference>
<dbReference type="GO" id="GO:0031177">
    <property type="term" value="F:phosphopantetheine binding"/>
    <property type="evidence" value="ECO:0007669"/>
    <property type="project" value="InterPro"/>
</dbReference>
<dbReference type="InterPro" id="IPR014031">
    <property type="entry name" value="Ketoacyl_synth_C"/>
</dbReference>
<dbReference type="CDD" id="cd08956">
    <property type="entry name" value="KR_3_FAS_SDR_x"/>
    <property type="match status" value="1"/>
</dbReference>
<keyword evidence="7" id="KW-0276">Fatty acid metabolism</keyword>
<evidence type="ECO:0000256" key="3">
    <source>
        <dbReference type="ARBA" id="ARBA00022450"/>
    </source>
</evidence>
<dbReference type="eggNOG" id="COG0604">
    <property type="taxonomic scope" value="Bacteria"/>
</dbReference>
<dbReference type="InterPro" id="IPR014030">
    <property type="entry name" value="Ketoacyl_synth_N"/>
</dbReference>
<keyword evidence="5" id="KW-0436">Ligase</keyword>
<dbReference type="Pfam" id="PF13602">
    <property type="entry name" value="ADH_zinc_N_2"/>
    <property type="match status" value="1"/>
</dbReference>
<dbReference type="InterPro" id="IPR036736">
    <property type="entry name" value="ACP-like_sf"/>
</dbReference>
<dbReference type="InterPro" id="IPR036291">
    <property type="entry name" value="NAD(P)-bd_dom_sf"/>
</dbReference>
<evidence type="ECO:0000256" key="8">
    <source>
        <dbReference type="ARBA" id="ARBA00023098"/>
    </source>
</evidence>
<dbReference type="Pfam" id="PF00109">
    <property type="entry name" value="ketoacyl-synt"/>
    <property type="match status" value="1"/>
</dbReference>
<feature type="region of interest" description="N-terminal hotdog fold" evidence="11">
    <location>
        <begin position="1606"/>
        <end position="1729"/>
    </location>
</feature>
<dbReference type="InterPro" id="IPR001227">
    <property type="entry name" value="Ac_transferase_dom_sf"/>
</dbReference>
<name>B2HFX0_MYCMM</name>
<keyword evidence="8" id="KW-0443">Lipid metabolism</keyword>
<keyword evidence="4" id="KW-0597">Phosphoprotein</keyword>
<dbReference type="SMART" id="SM00822">
    <property type="entry name" value="PKS_KR"/>
    <property type="match status" value="1"/>
</dbReference>
<dbReference type="PROSITE" id="PS52019">
    <property type="entry name" value="PKS_MFAS_DH"/>
    <property type="match status" value="1"/>
</dbReference>
<dbReference type="SMART" id="SM00825">
    <property type="entry name" value="PKS_KS"/>
    <property type="match status" value="1"/>
</dbReference>
<dbReference type="PANTHER" id="PTHR43775:SF51">
    <property type="entry name" value="INACTIVE PHENOLPHTHIOCEROL SYNTHESIS POLYKETIDE SYNTHASE TYPE I PKS1-RELATED"/>
    <property type="match status" value="1"/>
</dbReference>
<organism evidence="15 16">
    <name type="scientific">Mycobacterium marinum (strain ATCC BAA-535 / M)</name>
    <dbReference type="NCBI Taxonomy" id="216594"/>
    <lineage>
        <taxon>Bacteria</taxon>
        <taxon>Bacillati</taxon>
        <taxon>Actinomycetota</taxon>
        <taxon>Actinomycetes</taxon>
        <taxon>Mycobacteriales</taxon>
        <taxon>Mycobacteriaceae</taxon>
        <taxon>Mycobacterium</taxon>
        <taxon>Mycobacterium ulcerans group</taxon>
    </lineage>
</organism>
<comment type="pathway">
    <text evidence="1">Lipid metabolism.</text>
</comment>
<dbReference type="InterPro" id="IPR020845">
    <property type="entry name" value="AMP-binding_CS"/>
</dbReference>
<dbReference type="SUPFAM" id="SSF56801">
    <property type="entry name" value="Acetyl-CoA synthetase-like"/>
    <property type="match status" value="1"/>
</dbReference>
<feature type="active site" description="Proton donor; for dehydratase activity" evidence="11">
    <location>
        <position position="1802"/>
    </location>
</feature>
<sequence>MSLILDRVRELGTQIPDAAALSFVNDRGLVTESMSRVDVVTEMNKVAQFVRQDCGLAPGDRAVLVYPPGLDFVCGLLGCMAAGVIAVPVFPPDPINPQKSGAAFRRVALDCGATAVLTSHHYADARQLEVAAPVGTAFDEDWPNALPWHVTSRGASGRGKSAPRAVSEAISEWAPSPQTPALLQYTSGSTSDPKGVVITHGNVVHQAEFNRRFIGLGPGHRAVFWVPPYHDFGLISGILSALAGNFDLTMMSPMSFIQRPALWFEVMDRVRATVTVAPNFGFELAMRKTTAEQRAGWDLSPLQVIVSAAEPVREDTTRRFFEAFAASGIRREAFCPCYGLAEHTVGITVSGRSSLRVDRSQLEARQLAVPSDAPDAQVLMGCGQPTDDVDVRIVDPELCVPLGDGQVGEIWADSPSKAAGYWGLSAKSRATFQAALAGVEGGRGYLRTGDLGFLHDGELYVCGRIKDLLILAGRNIYPQDIEDSLRDCHPAIRPGGFAAFAVVDGNSETLAVLVEVRTDGSPDLLAGVVAAIRAAVLKDHQLRCGVVVLGPPGSVSKTTSGKVQRSRCRARFLDGTLQAQALLVDRRTDDEPVGAAPTTEQLLSVVCGQAAEVLGIGAASVDIDRSLGDQGLNSIGVTELASRLTQVLGQDVQPVDIFNHPTVGDLVQILSPGEKTRHQRGVRERLGHHAASGAGAVALPADPVAIVGIGCRFPGGVDSADSLWDMVVSARDVISDFPGDRGWDAGRLFDPDPDALGKTYCAVGGFLEDAAGFDAGFFGIAPREALAMDPQQRVLLEVSWEALEDAGIDPKALRGSATGVFVGTWAQPYGDGGSDSADGYAMTGTATSVASGRVAYVLGLEGPAVSVDTACSSSLVAVHQAVQSLRLGECDLALAGGVTVMATPSVFVGFSRQRGLAPDGRCKAFAEAADGVGWGEGAGVLVLQRLSDARRQGRVVLGVVRGSAVNQDGASHGLTAPNGPAQQRVIRAALAGAGLGPADVDVVEAHGTGTRLGDPIEAQALLAVYGQDREPGRPLWVGSIKSNMGHAQAAAGVAGVIKMVQAMRHGLLPETLHVDEPSGQVDWSAGAVEVLSRARSWLGVPGRPRRAGVSSFGISGTNAHVIVEQALPEVAESGGVSGVCGQGVGSVESVVRASVVPWVLSAQSRQALVAQASRLLGRVGGDDGLDPVDVGLSLAQRCVFEHRAVVVGRDREALLAGLTGLARGGPGAGVVVGQAAAVGKTVLVFPGQGAQWTGMGRGLHGQFPAFARAFDAAVDELDQHLPMPLREVMWGTDKGLLDSTEFAQPALFALEVGLWALLEHWGIRPDFVLGHSVGELSAAHVAGVLSLADAAMLVAARGRLMQGLPAGGVMVALGVGEQEVDPLLAESAHPVSIAAINAPEQVVISGAQAAVMTIADQLAARGHRVQQLAVSHAFHSPLMEPIVEEFAEIAGRVTVEAPRIGVISNLTGELAGPGYGSKAYWREHIRRPVRFSDSVACARAQGATHFVEAGPGAGLTAAIEQSLGSVAATVVAVLGKQRPEPDSLLDAAAQLFASGARLDWPAVFLGWGGRRVSLPTYAFMRQRFWLTPHLAGSVGAAELGSGNPRHPLLDAVVEHPDSGEVILAGRLSRRAQPWLADHVIGGLVLLPGTGFVELVIRAGDQLGCAAIDELTLTNPLIVPDGSEVQVQVVVGAAERSGRRTVSVYSRADHIGAAWVQHAEGALGVDPMPASGDFSVWPPSGAEAVRVSDAYERLAQLGYRYGPAFRGIEAIWRRGTEVYAEVAIPADAELGINGYGIHPVLLDAVLQAAAVAVDSGDTRLPYSWRGISLHAAAAKRIRARIAPVGEVGYAVECADVAGLPVLTMGSLVTRPVSAEQLHAGAATAIGRPAQGLLELAWSPISPAHGALDGGGHQTVLSWADFTAGAAAAADGVGGRAVAVVWESRTAETDVVGSVYARIHAALSVLQHWLAQDQLASLVVVTHGAVGLPGEAITDLAGSAVWGLARSAQAESPGRIVLVDIDTPNTPDLGVLLAGREPQLVVRGDSVFCARLRPVEAPLEVPVGQSAWQLSTGGGGTLADIVVQPCPPAQAPLEPGQVRVAVAAAGVNFRDVLMALGMYPGAQPVLGGEGSGVVLEVGPQVSGVGVGDAVMGLIAGVGPLAVVDARLLVRVPSGWSLAEAAGVPVAFLTAWYGLADLAGVRAGESVLVHAGTGGVGMAAVQLARLWGAKVFVTASRGKWDTLRSMGFDDSRIGDSRSLEFAEKFFAATRGRGVDVVLNSLAGEFVDASLRLLAPGGRFIEMGKTDIRDPQQIAVEYPGVIYEAFDLIEAGPARIQPMLGQLHTLFEASALESLPTRTWDARCAPAAYRFVSQARQIGKVVLTMPTQISDAVAAGTVLITGGTGMVASVLARHLVSSYGVKHVVLASRRADATAGVAELVADLAAAGAAVAVVACDVADRAAVTRLLDHVSTCHPPLTGVIHAAGTLDDAVIASLTPDRVDAVLRAKVDGAWNLHEATRHLGLSMFVLCSSIAATVGSSGQANYAAGNAFLDGLAAYRRAGGLPGMSLGWGLWEQSSTMTAHLSDRDMARIRRIGLAAISPEQAMQLFDAALAVGQPTVLAAHLDHAVLANHTLSSTLPPLFSTLIKRPLRRLVDNDTPSSTAGFAQRLYGLKPEKQQDLLVDLVCTQAAAVLGHPSATDLNPASTFQNMGFDSLTAVELRNRLKTVTGLGLSPTLVFDHPTPTALAGLIAELIGIAAKGLSPLEEALNNVEETLPAIEAGDKHRVADRLRALLSTITDEEHRLDERIQAASTLDEVLLLVDSELANLEKGPGL</sequence>
<dbReference type="Pfam" id="PF08240">
    <property type="entry name" value="ADH_N"/>
    <property type="match status" value="1"/>
</dbReference>
<dbReference type="OrthoDB" id="9778690at2"/>
<comment type="similarity">
    <text evidence="2">Belongs to the ATP-dependent AMP-binding enzyme family.</text>
</comment>
<dbReference type="FunFam" id="3.40.47.10:FF:000019">
    <property type="entry name" value="Polyketide synthase type I"/>
    <property type="match status" value="1"/>
</dbReference>
<dbReference type="SMART" id="SM00826">
    <property type="entry name" value="PKS_DH"/>
    <property type="match status" value="1"/>
</dbReference>
<dbReference type="Gene3D" id="3.90.180.10">
    <property type="entry name" value="Medium-chain alcohol dehydrogenases, catalytic domain"/>
    <property type="match status" value="1"/>
</dbReference>
<dbReference type="SUPFAM" id="SSF52151">
    <property type="entry name" value="FabD/lysophospholipase-like"/>
    <property type="match status" value="1"/>
</dbReference>
<dbReference type="Pfam" id="PF02801">
    <property type="entry name" value="Ketoacyl-synt_C"/>
    <property type="match status" value="1"/>
</dbReference>
<dbReference type="InterPro" id="IPR016039">
    <property type="entry name" value="Thiolase-like"/>
</dbReference>
<dbReference type="Pfam" id="PF22953">
    <property type="entry name" value="SpnB_Rossmann"/>
    <property type="match status" value="1"/>
</dbReference>
<dbReference type="InterPro" id="IPR014043">
    <property type="entry name" value="Acyl_transferase_dom"/>
</dbReference>
<dbReference type="PROSITE" id="PS00606">
    <property type="entry name" value="KS3_1"/>
    <property type="match status" value="1"/>
</dbReference>
<evidence type="ECO:0000256" key="1">
    <source>
        <dbReference type="ARBA" id="ARBA00005189"/>
    </source>
</evidence>
<dbReference type="HOGENOM" id="CLU_000022_35_5_11"/>
<evidence type="ECO:0000256" key="5">
    <source>
        <dbReference type="ARBA" id="ARBA00022598"/>
    </source>
</evidence>
<dbReference type="InterPro" id="IPR016036">
    <property type="entry name" value="Malonyl_transacylase_ACP-bd"/>
</dbReference>
<keyword evidence="16" id="KW-1185">Reference proteome</keyword>
<reference evidence="15 16" key="1">
    <citation type="journal article" date="2008" name="Genome Res.">
        <title>Insights from the complete genome sequence of Mycobacterium marinum on the evolution of Mycobacterium tuberculosis.</title>
        <authorList>
            <person name="Stinear T.P."/>
            <person name="Seemann T."/>
            <person name="Harrison P.F."/>
            <person name="Jenkin G.A."/>
            <person name="Davies J.K."/>
            <person name="Johnson P.D."/>
            <person name="Abdellah Z."/>
            <person name="Arrowsmith C."/>
            <person name="Chillingworth T."/>
            <person name="Churcher C."/>
            <person name="Clarke K."/>
            <person name="Cronin A."/>
            <person name="Davis P."/>
            <person name="Goodhead I."/>
            <person name="Holroyd N."/>
            <person name="Jagels K."/>
            <person name="Lord A."/>
            <person name="Moule S."/>
            <person name="Mungall K."/>
            <person name="Norbertczak H."/>
            <person name="Quail M.A."/>
            <person name="Rabbinowitsch E."/>
            <person name="Walker D."/>
            <person name="White B."/>
            <person name="Whitehead S."/>
            <person name="Small P.L."/>
            <person name="Brosch R."/>
            <person name="Ramakrishnan L."/>
            <person name="Fischbach M.A."/>
            <person name="Parkhill J."/>
            <person name="Cole S.T."/>
        </authorList>
    </citation>
    <scope>NUCLEOTIDE SEQUENCE [LARGE SCALE GENOMIC DNA]</scope>
    <source>
        <strain evidence="16">ATCC BAA-535 / M</strain>
    </source>
</reference>
<keyword evidence="10" id="KW-0012">Acyltransferase</keyword>
<dbReference type="STRING" id="216594.MMAR_3099"/>
<dbReference type="InterPro" id="IPR050091">
    <property type="entry name" value="PKS_NRPS_Biosynth_Enz"/>
</dbReference>
<dbReference type="InterPro" id="IPR045851">
    <property type="entry name" value="AMP-bd_C_sf"/>
</dbReference>
<dbReference type="FunFam" id="1.10.1200.10:FF:000007">
    <property type="entry name" value="Probable polyketide synthase pks17"/>
    <property type="match status" value="1"/>
</dbReference>
<dbReference type="Gene3D" id="3.40.50.720">
    <property type="entry name" value="NAD(P)-binding Rossmann-like Domain"/>
    <property type="match status" value="1"/>
</dbReference>
<dbReference type="PANTHER" id="PTHR43775">
    <property type="entry name" value="FATTY ACID SYNTHASE"/>
    <property type="match status" value="1"/>
</dbReference>
<dbReference type="SUPFAM" id="SSF51735">
    <property type="entry name" value="NAD(P)-binding Rossmann-fold domains"/>
    <property type="match status" value="3"/>
</dbReference>
<dbReference type="InterPro" id="IPR013968">
    <property type="entry name" value="PKS_KR"/>
</dbReference>
<dbReference type="InterPro" id="IPR020841">
    <property type="entry name" value="PKS_Beta-ketoAc_synthase_dom"/>
</dbReference>
<dbReference type="InterPro" id="IPR042104">
    <property type="entry name" value="PKS_dehydratase_sf"/>
</dbReference>
<evidence type="ECO:0000256" key="9">
    <source>
        <dbReference type="ARBA" id="ARBA00023268"/>
    </source>
</evidence>
<evidence type="ECO:0000256" key="4">
    <source>
        <dbReference type="ARBA" id="ARBA00022553"/>
    </source>
</evidence>
<evidence type="ECO:0000256" key="6">
    <source>
        <dbReference type="ARBA" id="ARBA00022679"/>
    </source>
</evidence>
<dbReference type="Gene3D" id="1.10.1200.10">
    <property type="entry name" value="ACP-like"/>
    <property type="match status" value="2"/>
</dbReference>
<dbReference type="InterPro" id="IPR040097">
    <property type="entry name" value="FAAL/FAAC"/>
</dbReference>
<evidence type="ECO:0000259" key="12">
    <source>
        <dbReference type="PROSITE" id="PS50075"/>
    </source>
</evidence>
<dbReference type="FunFam" id="3.40.366.10:FF:000002">
    <property type="entry name" value="Probable polyketide synthase 2"/>
    <property type="match status" value="1"/>
</dbReference>
<dbReference type="InterPro" id="IPR042099">
    <property type="entry name" value="ANL_N_sf"/>
</dbReference>
<evidence type="ECO:0000259" key="13">
    <source>
        <dbReference type="PROSITE" id="PS52004"/>
    </source>
</evidence>
<dbReference type="SUPFAM" id="SSF53901">
    <property type="entry name" value="Thiolase-like"/>
    <property type="match status" value="1"/>
</dbReference>
<dbReference type="FunFam" id="3.40.50.720:FF:000381">
    <property type="entry name" value="Probable polyketide synthase pks17"/>
    <property type="match status" value="1"/>
</dbReference>
<dbReference type="InterPro" id="IPR049551">
    <property type="entry name" value="PKS_DH_C"/>
</dbReference>
<dbReference type="GO" id="GO:0016491">
    <property type="term" value="F:oxidoreductase activity"/>
    <property type="evidence" value="ECO:0007669"/>
    <property type="project" value="InterPro"/>
</dbReference>
<dbReference type="Gene3D" id="3.40.50.11460">
    <property type="match status" value="1"/>
</dbReference>
<dbReference type="EMBL" id="CP000854">
    <property type="protein sequence ID" value="ACC41534.1"/>
    <property type="molecule type" value="Genomic_DNA"/>
</dbReference>
<dbReference type="PROSITE" id="PS52004">
    <property type="entry name" value="KS3_2"/>
    <property type="match status" value="1"/>
</dbReference>
<dbReference type="Pfam" id="PF23024">
    <property type="entry name" value="AMP-dom_DIP2-like"/>
    <property type="match status" value="1"/>
</dbReference>
<feature type="active site" description="Proton acceptor; for dehydratase activity" evidence="11">
    <location>
        <position position="1638"/>
    </location>
</feature>
<evidence type="ECO:0000256" key="2">
    <source>
        <dbReference type="ARBA" id="ARBA00006432"/>
    </source>
</evidence>
<dbReference type="InterPro" id="IPR009081">
    <property type="entry name" value="PP-bd_ACP"/>
</dbReference>
<dbReference type="GO" id="GO:0004312">
    <property type="term" value="F:fatty acid synthase activity"/>
    <property type="evidence" value="ECO:0007669"/>
    <property type="project" value="TreeGrafter"/>
</dbReference>
<dbReference type="eggNOG" id="COG3321">
    <property type="taxonomic scope" value="Bacteria"/>
</dbReference>
<dbReference type="InterPro" id="IPR016035">
    <property type="entry name" value="Acyl_Trfase/lysoPLipase"/>
</dbReference>
<accession>B2HFX0</accession>
<dbReference type="Proteomes" id="UP000001190">
    <property type="component" value="Chromosome"/>
</dbReference>
<dbReference type="SUPFAM" id="SSF47336">
    <property type="entry name" value="ACP-like"/>
    <property type="match status" value="2"/>
</dbReference>
<dbReference type="FunFam" id="3.90.180.10:FF:000032">
    <property type="entry name" value="Probable polyketide synthase pks1"/>
    <property type="match status" value="1"/>
</dbReference>
<dbReference type="RefSeq" id="WP_012394783.1">
    <property type="nucleotide sequence ID" value="NC_010612.1"/>
</dbReference>
<keyword evidence="6" id="KW-0808">Transferase</keyword>
<evidence type="ECO:0000313" key="16">
    <source>
        <dbReference type="Proteomes" id="UP000001190"/>
    </source>
</evidence>
<dbReference type="Gene3D" id="3.10.129.110">
    <property type="entry name" value="Polyketide synthase dehydratase"/>
    <property type="match status" value="1"/>
</dbReference>
<feature type="region of interest" description="C-terminal hotdog fold" evidence="11">
    <location>
        <begin position="1741"/>
        <end position="1877"/>
    </location>
</feature>
<dbReference type="InterPro" id="IPR049900">
    <property type="entry name" value="PKS_mFAS_DH"/>
</dbReference>
<feature type="domain" description="Ketosynthase family 3 (KS3)" evidence="13">
    <location>
        <begin position="701"/>
        <end position="1125"/>
    </location>
</feature>
<dbReference type="InterPro" id="IPR018201">
    <property type="entry name" value="Ketoacyl_synth_AS"/>
</dbReference>
<dbReference type="GO" id="GO:0006633">
    <property type="term" value="P:fatty acid biosynthetic process"/>
    <property type="evidence" value="ECO:0007669"/>
    <property type="project" value="InterPro"/>
</dbReference>
<gene>
    <name evidence="15" type="ordered locus">MMAR_3099</name>
</gene>
<dbReference type="Gene3D" id="3.30.300.30">
    <property type="match status" value="1"/>
</dbReference>
<evidence type="ECO:0000313" key="15">
    <source>
        <dbReference type="EMBL" id="ACC41534.1"/>
    </source>
</evidence>
<feature type="domain" description="PKS/mFAS DH" evidence="14">
    <location>
        <begin position="1606"/>
        <end position="1877"/>
    </location>
</feature>
<dbReference type="SUPFAM" id="SSF50129">
    <property type="entry name" value="GroES-like"/>
    <property type="match status" value="1"/>
</dbReference>
<dbReference type="InterPro" id="IPR020806">
    <property type="entry name" value="PKS_PP-bd"/>
</dbReference>
<dbReference type="PROSITE" id="PS50075">
    <property type="entry name" value="CARRIER"/>
    <property type="match status" value="2"/>
</dbReference>
<dbReference type="GO" id="GO:0016874">
    <property type="term" value="F:ligase activity"/>
    <property type="evidence" value="ECO:0007669"/>
    <property type="project" value="UniProtKB-KW"/>
</dbReference>
<dbReference type="Pfam" id="PF00501">
    <property type="entry name" value="AMP-binding"/>
    <property type="match status" value="1"/>
</dbReference>
<dbReference type="SUPFAM" id="SSF55048">
    <property type="entry name" value="Probable ACP-binding domain of malonyl-CoA ACP transacylase"/>
    <property type="match status" value="1"/>
</dbReference>
<evidence type="ECO:0000256" key="11">
    <source>
        <dbReference type="PROSITE-ProRule" id="PRU01363"/>
    </source>
</evidence>
<feature type="domain" description="Carrier" evidence="12">
    <location>
        <begin position="597"/>
        <end position="674"/>
    </location>
</feature>
<keyword evidence="3" id="KW-0596">Phosphopantetheine</keyword>
<dbReference type="InterPro" id="IPR025110">
    <property type="entry name" value="AMP-bd_C"/>
</dbReference>
<dbReference type="SMART" id="SM00823">
    <property type="entry name" value="PKS_PP"/>
    <property type="match status" value="2"/>
</dbReference>
<proteinExistence type="inferred from homology"/>
<dbReference type="Gene3D" id="3.30.70.3290">
    <property type="match status" value="1"/>
</dbReference>
<evidence type="ECO:0000256" key="7">
    <source>
        <dbReference type="ARBA" id="ARBA00022832"/>
    </source>
</evidence>
<dbReference type="InterPro" id="IPR020807">
    <property type="entry name" value="PKS_DH"/>
</dbReference>
<dbReference type="InterPro" id="IPR020843">
    <property type="entry name" value="ER"/>
</dbReference>
<dbReference type="CDD" id="cd00833">
    <property type="entry name" value="PKS"/>
    <property type="match status" value="1"/>
</dbReference>
<dbReference type="InterPro" id="IPR055123">
    <property type="entry name" value="SpnB-like_Rossmann"/>
</dbReference>
<feature type="domain" description="Carrier" evidence="12">
    <location>
        <begin position="2676"/>
        <end position="2751"/>
    </location>
</feature>
<dbReference type="CDD" id="cd05195">
    <property type="entry name" value="enoyl_red"/>
    <property type="match status" value="1"/>
</dbReference>
<dbReference type="Gene3D" id="3.40.50.12780">
    <property type="entry name" value="N-terminal domain of ligase-like"/>
    <property type="match status" value="1"/>
</dbReference>
<dbReference type="GO" id="GO:0071766">
    <property type="term" value="P:Actinobacterium-type cell wall biogenesis"/>
    <property type="evidence" value="ECO:0007669"/>
    <property type="project" value="UniProtKB-ARBA"/>
</dbReference>